<dbReference type="EMBL" id="KZ989452">
    <property type="protein sequence ID" value="RKP26332.1"/>
    <property type="molecule type" value="Genomic_DNA"/>
</dbReference>
<comment type="similarity">
    <text evidence="1">Belongs to the EFR3 family.</text>
</comment>
<evidence type="ECO:0000256" key="1">
    <source>
        <dbReference type="ARBA" id="ARBA00010216"/>
    </source>
</evidence>
<name>A0A4P9Z2Y6_9FUNG</name>
<reference evidence="3" key="1">
    <citation type="journal article" date="2018" name="Nat. Microbiol.">
        <title>Leveraging single-cell genomics to expand the fungal tree of life.</title>
        <authorList>
            <person name="Ahrendt S.R."/>
            <person name="Quandt C.A."/>
            <person name="Ciobanu D."/>
            <person name="Clum A."/>
            <person name="Salamov A."/>
            <person name="Andreopoulos B."/>
            <person name="Cheng J.F."/>
            <person name="Woyke T."/>
            <person name="Pelin A."/>
            <person name="Henrissat B."/>
            <person name="Reynolds N.K."/>
            <person name="Benny G.L."/>
            <person name="Smith M.E."/>
            <person name="James T.Y."/>
            <person name="Grigoriev I.V."/>
        </authorList>
    </citation>
    <scope>NUCLEOTIDE SEQUENCE [LARGE SCALE GENOMIC DNA]</scope>
    <source>
        <strain evidence="3">Benny S71-1</strain>
    </source>
</reference>
<dbReference type="InterPro" id="IPR039786">
    <property type="entry name" value="EFR3"/>
</dbReference>
<accession>A0A4P9Z2Y6</accession>
<dbReference type="Gene3D" id="1.25.10.10">
    <property type="entry name" value="Leucine-rich Repeat Variant"/>
    <property type="match status" value="1"/>
</dbReference>
<dbReference type="InterPro" id="IPR049150">
    <property type="entry name" value="EFR3_HEAT-like_rpt"/>
</dbReference>
<feature type="non-terminal residue" evidence="2">
    <location>
        <position position="256"/>
    </location>
</feature>
<dbReference type="Pfam" id="PF21072">
    <property type="entry name" value="EFR3"/>
    <property type="match status" value="1"/>
</dbReference>
<keyword evidence="3" id="KW-1185">Reference proteome</keyword>
<protein>
    <recommendedName>
        <fullName evidence="4">Armadillo-type protein</fullName>
    </recommendedName>
</protein>
<sequence>MISSRYTKHGSLIRRCYPAVATETKARSNELSYLTYYASSRPQKLTKVGNFLERRVKSAVWNGRDNENLVSLEILDALVRACHKDLNLFCKHTVTMILDILQTSNPELVERAATSFVVFSENHTGGALGVDVEFTELYVKLVEHMANMAQNQDAELATRVIGLKALRGVITSPALRATDAKTYLQRIIPALLYNISDPTVDVLDRRASVASNRYSMRIDNVDIGEINVLSLQCLRDLLRESSALHVKVTVSTVFRW</sequence>
<dbReference type="AlphaFoldDB" id="A0A4P9Z2Y6"/>
<dbReference type="PANTHER" id="PTHR47766:SF1">
    <property type="entry name" value="PROTEIN EFR3"/>
    <property type="match status" value="1"/>
</dbReference>
<dbReference type="Proteomes" id="UP000278143">
    <property type="component" value="Unassembled WGS sequence"/>
</dbReference>
<dbReference type="SUPFAM" id="SSF48371">
    <property type="entry name" value="ARM repeat"/>
    <property type="match status" value="1"/>
</dbReference>
<gene>
    <name evidence="2" type="ORF">SYNPS1DRAFT_21889</name>
</gene>
<evidence type="ECO:0000313" key="3">
    <source>
        <dbReference type="Proteomes" id="UP000278143"/>
    </source>
</evidence>
<dbReference type="OrthoDB" id="19232at2759"/>
<organism evidence="2 3">
    <name type="scientific">Syncephalis pseudoplumigaleata</name>
    <dbReference type="NCBI Taxonomy" id="1712513"/>
    <lineage>
        <taxon>Eukaryota</taxon>
        <taxon>Fungi</taxon>
        <taxon>Fungi incertae sedis</taxon>
        <taxon>Zoopagomycota</taxon>
        <taxon>Zoopagomycotina</taxon>
        <taxon>Zoopagomycetes</taxon>
        <taxon>Zoopagales</taxon>
        <taxon>Piptocephalidaceae</taxon>
        <taxon>Syncephalis</taxon>
    </lineage>
</organism>
<dbReference type="InterPro" id="IPR016024">
    <property type="entry name" value="ARM-type_fold"/>
</dbReference>
<dbReference type="GO" id="GO:0072659">
    <property type="term" value="P:protein localization to plasma membrane"/>
    <property type="evidence" value="ECO:0007669"/>
    <property type="project" value="InterPro"/>
</dbReference>
<evidence type="ECO:0000313" key="2">
    <source>
        <dbReference type="EMBL" id="RKP26332.1"/>
    </source>
</evidence>
<dbReference type="PANTHER" id="PTHR47766">
    <property type="entry name" value="PROTEIN EFR3"/>
    <property type="match status" value="1"/>
</dbReference>
<evidence type="ECO:0008006" key="4">
    <source>
        <dbReference type="Google" id="ProtNLM"/>
    </source>
</evidence>
<dbReference type="InterPro" id="IPR011989">
    <property type="entry name" value="ARM-like"/>
</dbReference>
<proteinExistence type="inferred from homology"/>